<evidence type="ECO:0000313" key="1">
    <source>
        <dbReference type="EMBL" id="WAP70232.1"/>
    </source>
</evidence>
<protein>
    <recommendedName>
        <fullName evidence="3">Tat pathway signal sequence domain protein</fullName>
    </recommendedName>
</protein>
<reference evidence="1" key="1">
    <citation type="submission" date="2022-12" db="EMBL/GenBank/DDBJ databases">
        <title>Jiella pelagia sp. nov., isolated from phosphonate enriched culture of Northwest Pacific surface seawater.</title>
        <authorList>
            <person name="Shin D.Y."/>
            <person name="Hwang C.Y."/>
        </authorList>
    </citation>
    <scope>NUCLEOTIDE SEQUENCE</scope>
    <source>
        <strain evidence="1">HL-NP1</strain>
    </source>
</reference>
<dbReference type="EMBL" id="CP114029">
    <property type="protein sequence ID" value="WAP70232.1"/>
    <property type="molecule type" value="Genomic_DNA"/>
</dbReference>
<sequence length="194" mass="19960">MKSRINSDSVSNQQPAARRNFATALGRLVRMAAAGGSAALLAAGLTFGPSGALAQDSGAAAGAALTGGSTETTAQPETQNRLSLELNNAVDEAGLCRLSYVAVNSTSQPLETVSYDVVVFDTNGQVSQFLVLQFGQLPAGKTKVVQFDLADQPCDGISRILVNDVAECQTSQGNAGICMDALSPSSRTAITFDT</sequence>
<name>A0ABY7C3Q3_9HYPH</name>
<proteinExistence type="predicted"/>
<evidence type="ECO:0008006" key="3">
    <source>
        <dbReference type="Google" id="ProtNLM"/>
    </source>
</evidence>
<organism evidence="1 2">
    <name type="scientific">Jiella pelagia</name>
    <dbReference type="NCBI Taxonomy" id="2986949"/>
    <lineage>
        <taxon>Bacteria</taxon>
        <taxon>Pseudomonadati</taxon>
        <taxon>Pseudomonadota</taxon>
        <taxon>Alphaproteobacteria</taxon>
        <taxon>Hyphomicrobiales</taxon>
        <taxon>Aurantimonadaceae</taxon>
        <taxon>Jiella</taxon>
    </lineage>
</organism>
<evidence type="ECO:0000313" key="2">
    <source>
        <dbReference type="Proteomes" id="UP001164020"/>
    </source>
</evidence>
<dbReference type="RefSeq" id="WP_268882701.1">
    <property type="nucleotide sequence ID" value="NZ_CP114029.1"/>
</dbReference>
<keyword evidence="2" id="KW-1185">Reference proteome</keyword>
<gene>
    <name evidence="1" type="ORF">OH818_09075</name>
</gene>
<accession>A0ABY7C3Q3</accession>
<dbReference type="Proteomes" id="UP001164020">
    <property type="component" value="Chromosome"/>
</dbReference>